<evidence type="ECO:0000256" key="1">
    <source>
        <dbReference type="ARBA" id="ARBA00005882"/>
    </source>
</evidence>
<dbReference type="EMBL" id="OU892286">
    <property type="protein sequence ID" value="CAG9761551.1"/>
    <property type="molecule type" value="Genomic_DNA"/>
</dbReference>
<keyword evidence="8 10" id="KW-0496">Mitochondrion</keyword>
<evidence type="ECO:0000256" key="10">
    <source>
        <dbReference type="RuleBase" id="RU367010"/>
    </source>
</evidence>
<name>A0A9N9QKP2_9CUCU</name>
<keyword evidence="5 10" id="KW-0999">Mitochondrion inner membrane</keyword>
<comment type="subcellular location">
    <subcellularLocation>
        <location evidence="10">Mitochondrion inner membrane</location>
        <topology evidence="10">Peripheral membrane protein</topology>
        <orientation evidence="10">Matrix side</orientation>
    </subcellularLocation>
</comment>
<keyword evidence="3 10" id="KW-0813">Transport</keyword>
<dbReference type="GO" id="GO:0005743">
    <property type="term" value="C:mitochondrial inner membrane"/>
    <property type="evidence" value="ECO:0007669"/>
    <property type="project" value="UniProtKB-SubCell"/>
</dbReference>
<gene>
    <name evidence="11" type="ORF">CEUTPL_LOCUS2252</name>
</gene>
<dbReference type="Gene3D" id="3.30.160.190">
    <property type="entry name" value="atu1810 like domain"/>
    <property type="match status" value="1"/>
</dbReference>
<evidence type="ECO:0000256" key="3">
    <source>
        <dbReference type="ARBA" id="ARBA00022448"/>
    </source>
</evidence>
<protein>
    <recommendedName>
        <fullName evidence="2 10">NADH dehydrogenase [ubiquinone] iron-sulfur protein 4, mitochondrial</fullName>
    </recommendedName>
</protein>
<evidence type="ECO:0000256" key="9">
    <source>
        <dbReference type="ARBA" id="ARBA00023136"/>
    </source>
</evidence>
<keyword evidence="9 10" id="KW-0472">Membrane</keyword>
<keyword evidence="4 10" id="KW-0679">Respiratory chain</keyword>
<keyword evidence="12" id="KW-1185">Reference proteome</keyword>
<evidence type="ECO:0000256" key="6">
    <source>
        <dbReference type="ARBA" id="ARBA00022946"/>
    </source>
</evidence>
<dbReference type="InterPro" id="IPR038532">
    <property type="entry name" value="NDUFS4-like_sf"/>
</dbReference>
<reference evidence="11" key="1">
    <citation type="submission" date="2022-01" db="EMBL/GenBank/DDBJ databases">
        <authorList>
            <person name="King R."/>
        </authorList>
    </citation>
    <scope>NUCLEOTIDE SEQUENCE</scope>
</reference>
<evidence type="ECO:0000256" key="7">
    <source>
        <dbReference type="ARBA" id="ARBA00022982"/>
    </source>
</evidence>
<dbReference type="Pfam" id="PF04800">
    <property type="entry name" value="NDUS4"/>
    <property type="match status" value="1"/>
</dbReference>
<dbReference type="Proteomes" id="UP001152799">
    <property type="component" value="Chromosome 10"/>
</dbReference>
<evidence type="ECO:0000256" key="4">
    <source>
        <dbReference type="ARBA" id="ARBA00022660"/>
    </source>
</evidence>
<comment type="similarity">
    <text evidence="1 10">Belongs to the complex I NDUFS4 subunit family.</text>
</comment>
<keyword evidence="6 10" id="KW-0809">Transit peptide</keyword>
<dbReference type="GO" id="GO:0022900">
    <property type="term" value="P:electron transport chain"/>
    <property type="evidence" value="ECO:0007669"/>
    <property type="project" value="InterPro"/>
</dbReference>
<dbReference type="InterPro" id="IPR006885">
    <property type="entry name" value="NADH_UbQ_FeS_4_mit-like"/>
</dbReference>
<evidence type="ECO:0000313" key="12">
    <source>
        <dbReference type="Proteomes" id="UP001152799"/>
    </source>
</evidence>
<sequence>MSPGLINHCPSSLSILLYGTIEVQFFSPNFPGTMPSEIPPVENGDYLPEPEIKHLEDAEGYKCRLLRTCKIVLRVPDDFSLVRKVPIEIHCNRSARIHQPTKNAQQQGTRHLGHWEIDFDTKERWENATMGWCSSGDPVSNVKMPFSTKEQAIDYCKKNQIRYWVQNEKRHKKFKVRSYALNFHHNSKARLSTK</sequence>
<proteinExistence type="inferred from homology"/>
<evidence type="ECO:0000256" key="2">
    <source>
        <dbReference type="ARBA" id="ARBA00015796"/>
    </source>
</evidence>
<evidence type="ECO:0000256" key="5">
    <source>
        <dbReference type="ARBA" id="ARBA00022792"/>
    </source>
</evidence>
<evidence type="ECO:0000256" key="8">
    <source>
        <dbReference type="ARBA" id="ARBA00023128"/>
    </source>
</evidence>
<dbReference type="AlphaFoldDB" id="A0A9N9QKP2"/>
<accession>A0A9N9QKP2</accession>
<dbReference type="OrthoDB" id="3089at2759"/>
<keyword evidence="7 10" id="KW-0249">Electron transport</keyword>
<dbReference type="PANTHER" id="PTHR12219:SF8">
    <property type="entry name" value="NADH DEHYDROGENASE [UBIQUINONE] IRON-SULFUR PROTEIN 4, MITOCHONDRIAL"/>
    <property type="match status" value="1"/>
</dbReference>
<comment type="function">
    <text evidence="10">Accessory subunit of the mitochondrial membrane respiratory chain NADH dehydrogenase (Complex I), that is believed not to be involved in catalysis. Complex I functions in the transfer of electrons from NADH to the respiratory chain. The immediate electron acceptor for the enzyme is believed to be ubiquinone.</text>
</comment>
<dbReference type="PANTHER" id="PTHR12219">
    <property type="entry name" value="NADH-UBIQUINONE OXIDOREDUCTASE"/>
    <property type="match status" value="1"/>
</dbReference>
<organism evidence="11 12">
    <name type="scientific">Ceutorhynchus assimilis</name>
    <name type="common">cabbage seed weevil</name>
    <dbReference type="NCBI Taxonomy" id="467358"/>
    <lineage>
        <taxon>Eukaryota</taxon>
        <taxon>Metazoa</taxon>
        <taxon>Ecdysozoa</taxon>
        <taxon>Arthropoda</taxon>
        <taxon>Hexapoda</taxon>
        <taxon>Insecta</taxon>
        <taxon>Pterygota</taxon>
        <taxon>Neoptera</taxon>
        <taxon>Endopterygota</taxon>
        <taxon>Coleoptera</taxon>
        <taxon>Polyphaga</taxon>
        <taxon>Cucujiformia</taxon>
        <taxon>Curculionidae</taxon>
        <taxon>Ceutorhynchinae</taxon>
        <taxon>Ceutorhynchus</taxon>
    </lineage>
</organism>
<evidence type="ECO:0000313" key="11">
    <source>
        <dbReference type="EMBL" id="CAG9761551.1"/>
    </source>
</evidence>